<accession>A0A937X4I1</accession>
<gene>
    <name evidence="1" type="ORF">FJZ00_05795</name>
</gene>
<dbReference type="EMBL" id="VGJX01000280">
    <property type="protein sequence ID" value="MBM3274642.1"/>
    <property type="molecule type" value="Genomic_DNA"/>
</dbReference>
<evidence type="ECO:0000313" key="2">
    <source>
        <dbReference type="Proteomes" id="UP000703893"/>
    </source>
</evidence>
<name>A0A937X4I1_9BACT</name>
<organism evidence="1 2">
    <name type="scientific">Candidatus Tanganyikabacteria bacterium</name>
    <dbReference type="NCBI Taxonomy" id="2961651"/>
    <lineage>
        <taxon>Bacteria</taxon>
        <taxon>Bacillati</taxon>
        <taxon>Candidatus Sericytochromatia</taxon>
        <taxon>Candidatus Tanganyikabacteria</taxon>
    </lineage>
</organism>
<dbReference type="AlphaFoldDB" id="A0A937X4I1"/>
<comment type="caution">
    <text evidence="1">The sequence shown here is derived from an EMBL/GenBank/DDBJ whole genome shotgun (WGS) entry which is preliminary data.</text>
</comment>
<dbReference type="Proteomes" id="UP000703893">
    <property type="component" value="Unassembled WGS sequence"/>
</dbReference>
<evidence type="ECO:0000313" key="1">
    <source>
        <dbReference type="EMBL" id="MBM3274642.1"/>
    </source>
</evidence>
<proteinExistence type="predicted"/>
<protein>
    <submittedName>
        <fullName evidence="1">Uncharacterized protein</fullName>
    </submittedName>
</protein>
<reference evidence="1 2" key="1">
    <citation type="submission" date="2019-03" db="EMBL/GenBank/DDBJ databases">
        <title>Lake Tanganyika Metagenome-Assembled Genomes (MAGs).</title>
        <authorList>
            <person name="Tran P."/>
        </authorList>
    </citation>
    <scope>NUCLEOTIDE SEQUENCE [LARGE SCALE GENOMIC DNA]</scope>
    <source>
        <strain evidence="1">K_DeepCast_65m_m2_236</strain>
    </source>
</reference>
<sequence length="60" mass="6527">MPGGQTVTVTFLDDSVEVWIDCANIQDLTNPARLRFIGPKGGTTGTWTIPFSSIKHYSVS</sequence>